<dbReference type="RefSeq" id="WP_093174222.1">
    <property type="nucleotide sequence ID" value="NZ_FNCN01000035.1"/>
</dbReference>
<protein>
    <submittedName>
        <fullName evidence="5">Protoporphyrinogen oxidase</fullName>
    </submittedName>
</protein>
<dbReference type="PANTHER" id="PTHR10742:SF410">
    <property type="entry name" value="LYSINE-SPECIFIC HISTONE DEMETHYLASE 2"/>
    <property type="match status" value="1"/>
</dbReference>
<dbReference type="PANTHER" id="PTHR10742">
    <property type="entry name" value="FLAVIN MONOAMINE OXIDASE"/>
    <property type="match status" value="1"/>
</dbReference>
<gene>
    <name evidence="5" type="ORF">SAMN05421505_1354</name>
</gene>
<dbReference type="GO" id="GO:0016491">
    <property type="term" value="F:oxidoreductase activity"/>
    <property type="evidence" value="ECO:0007669"/>
    <property type="project" value="UniProtKB-KW"/>
</dbReference>
<dbReference type="SUPFAM" id="SSF51905">
    <property type="entry name" value="FAD/NAD(P)-binding domain"/>
    <property type="match status" value="1"/>
</dbReference>
<organism evidence="5 6">
    <name type="scientific">Sinosporangium album</name>
    <dbReference type="NCBI Taxonomy" id="504805"/>
    <lineage>
        <taxon>Bacteria</taxon>
        <taxon>Bacillati</taxon>
        <taxon>Actinomycetota</taxon>
        <taxon>Actinomycetes</taxon>
        <taxon>Streptosporangiales</taxon>
        <taxon>Streptosporangiaceae</taxon>
        <taxon>Sinosporangium</taxon>
    </lineage>
</organism>
<dbReference type="Pfam" id="PF01593">
    <property type="entry name" value="Amino_oxidase"/>
    <property type="match status" value="1"/>
</dbReference>
<dbReference type="SUPFAM" id="SSF54373">
    <property type="entry name" value="FAD-linked reductases, C-terminal domain"/>
    <property type="match status" value="1"/>
</dbReference>
<dbReference type="InterPro" id="IPR002937">
    <property type="entry name" value="Amino_oxidase"/>
</dbReference>
<keyword evidence="6" id="KW-1185">Reference proteome</keyword>
<evidence type="ECO:0000313" key="6">
    <source>
        <dbReference type="Proteomes" id="UP000198923"/>
    </source>
</evidence>
<dbReference type="Gene3D" id="3.50.50.60">
    <property type="entry name" value="FAD/NAD(P)-binding domain"/>
    <property type="match status" value="1"/>
</dbReference>
<name>A0A1G8I2L0_9ACTN</name>
<proteinExistence type="predicted"/>
<evidence type="ECO:0000256" key="3">
    <source>
        <dbReference type="PIRSR" id="PIRSR601613-1"/>
    </source>
</evidence>
<dbReference type="EMBL" id="FNCN01000035">
    <property type="protein sequence ID" value="SDI13094.1"/>
    <property type="molecule type" value="Genomic_DNA"/>
</dbReference>
<dbReference type="STRING" id="504805.SAMN05421505_1354"/>
<reference evidence="5 6" key="1">
    <citation type="submission" date="2016-10" db="EMBL/GenBank/DDBJ databases">
        <authorList>
            <person name="de Groot N.N."/>
        </authorList>
    </citation>
    <scope>NUCLEOTIDE SEQUENCE [LARGE SCALE GENOMIC DNA]</scope>
    <source>
        <strain evidence="5 6">CPCC 201354</strain>
    </source>
</reference>
<dbReference type="InterPro" id="IPR001613">
    <property type="entry name" value="Flavin_amine_oxidase"/>
</dbReference>
<dbReference type="PRINTS" id="PR00757">
    <property type="entry name" value="AMINEOXDASEF"/>
</dbReference>
<keyword evidence="2" id="KW-0560">Oxidoreductase</keyword>
<dbReference type="OrthoDB" id="337830at2"/>
<dbReference type="Proteomes" id="UP000198923">
    <property type="component" value="Unassembled WGS sequence"/>
</dbReference>
<evidence type="ECO:0000256" key="1">
    <source>
        <dbReference type="ARBA" id="ARBA00001974"/>
    </source>
</evidence>
<feature type="binding site" evidence="3">
    <location>
        <begin position="33"/>
        <end position="34"/>
    </location>
    <ligand>
        <name>FAD</name>
        <dbReference type="ChEBI" id="CHEBI:57692"/>
    </ligand>
</feature>
<dbReference type="AlphaFoldDB" id="A0A1G8I2L0"/>
<dbReference type="InterPro" id="IPR050281">
    <property type="entry name" value="Flavin_monoamine_oxidase"/>
</dbReference>
<evidence type="ECO:0000313" key="5">
    <source>
        <dbReference type="EMBL" id="SDI13094.1"/>
    </source>
</evidence>
<dbReference type="InterPro" id="IPR036188">
    <property type="entry name" value="FAD/NAD-bd_sf"/>
</dbReference>
<sequence length="436" mass="46904">MTSEQVDVVVVGGGVAGLAAAYRLRNRRVVVLEADDRIGGRVRTGEHKGVPYHLGAQFLAGATSAELFDQLGVERIRLPKENDLFLRGRLRRGTATSLMRALRVGPGGLADIAAIERESAEVSSLVTALGDPSASTMDLPARAALLDERSFAEAIAQRRPEVQSFYTTLIRSLACKKPADLSALYAYTMLGSEKSKAFGGNYRARGGMRDVLEAFTRALDGRIRLSSRVTGIEAGPSGVEINYRQGGERHRLTARACVVAVPAPEVSQIVAALPALRREALQRIRYGRFLAVALFLREPIWEGGWAVPCDLPVVSTLLNPAVLTGSGDGQVLSSYAGEDGCREVWHLDDAQVVQRFAAEISQVYPRLPDVLSGSHVQRWDPGYPAWEPGHLPLMSLLATPLGKIAFCGDYLSIPSIEGAIISGLRAASHVQATEAT</sequence>
<accession>A0A1G8I2L0</accession>
<evidence type="ECO:0000256" key="2">
    <source>
        <dbReference type="ARBA" id="ARBA00023002"/>
    </source>
</evidence>
<comment type="cofactor">
    <cofactor evidence="1">
        <name>FAD</name>
        <dbReference type="ChEBI" id="CHEBI:57692"/>
    </cofactor>
</comment>
<feature type="binding site" evidence="3">
    <location>
        <position position="229"/>
    </location>
    <ligand>
        <name>FAD</name>
        <dbReference type="ChEBI" id="CHEBI:57692"/>
    </ligand>
</feature>
<evidence type="ECO:0000259" key="4">
    <source>
        <dbReference type="Pfam" id="PF01593"/>
    </source>
</evidence>
<feature type="domain" description="Amine oxidase" evidence="4">
    <location>
        <begin position="15"/>
        <end position="430"/>
    </location>
</feature>